<keyword evidence="5" id="KW-0408">Iron</keyword>
<evidence type="ECO:0000313" key="9">
    <source>
        <dbReference type="Proteomes" id="UP000290921"/>
    </source>
</evidence>
<proteinExistence type="predicted"/>
<dbReference type="PROSITE" id="PS51918">
    <property type="entry name" value="RADICAL_SAM"/>
    <property type="match status" value="1"/>
</dbReference>
<accession>A0A4Q0V9C9</accession>
<dbReference type="InterPro" id="IPR058240">
    <property type="entry name" value="rSAM_sf"/>
</dbReference>
<evidence type="ECO:0000256" key="3">
    <source>
        <dbReference type="ARBA" id="ARBA00022691"/>
    </source>
</evidence>
<comment type="cofactor">
    <cofactor evidence="1">
        <name>[4Fe-4S] cluster</name>
        <dbReference type="ChEBI" id="CHEBI:49883"/>
    </cofactor>
</comment>
<evidence type="ECO:0000256" key="5">
    <source>
        <dbReference type="ARBA" id="ARBA00023004"/>
    </source>
</evidence>
<keyword evidence="2" id="KW-0004">4Fe-4S</keyword>
<evidence type="ECO:0000256" key="4">
    <source>
        <dbReference type="ARBA" id="ARBA00022723"/>
    </source>
</evidence>
<reference evidence="8 9" key="1">
    <citation type="submission" date="2018-06" db="EMBL/GenBank/DDBJ databases">
        <title>Genome conservation of Clostridium tetani.</title>
        <authorList>
            <person name="Bruggemann H."/>
            <person name="Popoff M.R."/>
        </authorList>
    </citation>
    <scope>NUCLEOTIDE SEQUENCE [LARGE SCALE GENOMIC DNA]</scope>
    <source>
        <strain evidence="8 9">2017.061</strain>
    </source>
</reference>
<dbReference type="InterPro" id="IPR040084">
    <property type="entry name" value="GTPase_Obg"/>
</dbReference>
<dbReference type="Pfam" id="PF04055">
    <property type="entry name" value="Radical_SAM"/>
    <property type="match status" value="1"/>
</dbReference>
<dbReference type="PANTHER" id="PTHR43787:SF11">
    <property type="entry name" value="UPF0026 PROTEIN SLR1464"/>
    <property type="match status" value="1"/>
</dbReference>
<evidence type="ECO:0000313" key="8">
    <source>
        <dbReference type="EMBL" id="RXI45711.1"/>
    </source>
</evidence>
<dbReference type="AlphaFoldDB" id="A0A4Q0V9C9"/>
<dbReference type="Gene3D" id="3.20.20.70">
    <property type="entry name" value="Aldolase class I"/>
    <property type="match status" value="1"/>
</dbReference>
<keyword evidence="4" id="KW-0479">Metal-binding</keyword>
<protein>
    <submittedName>
        <fullName evidence="8">Radical SAM protein</fullName>
    </submittedName>
</protein>
<dbReference type="SFLD" id="SFLDS00029">
    <property type="entry name" value="Radical_SAM"/>
    <property type="match status" value="1"/>
</dbReference>
<dbReference type="Proteomes" id="UP000290921">
    <property type="component" value="Unassembled WGS sequence"/>
</dbReference>
<dbReference type="GO" id="GO:0051539">
    <property type="term" value="F:4 iron, 4 sulfur cluster binding"/>
    <property type="evidence" value="ECO:0007669"/>
    <property type="project" value="UniProtKB-KW"/>
</dbReference>
<keyword evidence="6" id="KW-0411">Iron-sulfur</keyword>
<dbReference type="SUPFAM" id="SSF102114">
    <property type="entry name" value="Radical SAM enzymes"/>
    <property type="match status" value="1"/>
</dbReference>
<dbReference type="CDD" id="cd01335">
    <property type="entry name" value="Radical_SAM"/>
    <property type="match status" value="1"/>
</dbReference>
<dbReference type="InterPro" id="IPR013785">
    <property type="entry name" value="Aldolase_TIM"/>
</dbReference>
<dbReference type="InterPro" id="IPR007197">
    <property type="entry name" value="rSAM"/>
</dbReference>
<evidence type="ECO:0000256" key="2">
    <source>
        <dbReference type="ARBA" id="ARBA00022485"/>
    </source>
</evidence>
<dbReference type="GO" id="GO:0046872">
    <property type="term" value="F:metal ion binding"/>
    <property type="evidence" value="ECO:0007669"/>
    <property type="project" value="UniProtKB-KW"/>
</dbReference>
<feature type="domain" description="Radical SAM core" evidence="7">
    <location>
        <begin position="13"/>
        <end position="249"/>
    </location>
</feature>
<dbReference type="EMBL" id="QMAP01000012">
    <property type="protein sequence ID" value="RXI45711.1"/>
    <property type="molecule type" value="Genomic_DNA"/>
</dbReference>
<sequence>MNIVDNFKYIYGPIPSRRLGLSLGVSPIPKKFCNYSCVYCQIGLTHNLTNTRREFFPLKDIINEFKKYISYDKDFDVISIVGEGEPTLYSKLGKLISSLKKLTDKPIAVITNTGLLYDKNVQEELLNADIVLPSMDFFNEESFRSLHRPYGKLDFQQSYDGLVEFSKKFKGELWLEVMLIENINSSKKNLIKLKELIKNINYSKIYINTAVRPPAESWVKPASKDTIDFAVSLLDGISIDMLSNGNFISEIKDNYQAILSIIKRHPMNQHELKGFLSIRGVNEEEIQNLFLRLKEDNNIEILNYKGFHTYRLK</sequence>
<name>A0A4Q0V9C9_CLOTA</name>
<gene>
    <name evidence="8" type="ORF">DP130_11705</name>
</gene>
<evidence type="ECO:0000256" key="6">
    <source>
        <dbReference type="ARBA" id="ARBA00023014"/>
    </source>
</evidence>
<evidence type="ECO:0000256" key="1">
    <source>
        <dbReference type="ARBA" id="ARBA00001966"/>
    </source>
</evidence>
<dbReference type="GO" id="GO:0003824">
    <property type="term" value="F:catalytic activity"/>
    <property type="evidence" value="ECO:0007669"/>
    <property type="project" value="InterPro"/>
</dbReference>
<comment type="caution">
    <text evidence="8">The sequence shown here is derived from an EMBL/GenBank/DDBJ whole genome shotgun (WGS) entry which is preliminary data.</text>
</comment>
<organism evidence="8 9">
    <name type="scientific">Clostridium tetani</name>
    <dbReference type="NCBI Taxonomy" id="1513"/>
    <lineage>
        <taxon>Bacteria</taxon>
        <taxon>Bacillati</taxon>
        <taxon>Bacillota</taxon>
        <taxon>Clostridia</taxon>
        <taxon>Eubacteriales</taxon>
        <taxon>Clostridiaceae</taxon>
        <taxon>Clostridium</taxon>
    </lineage>
</organism>
<dbReference type="PANTHER" id="PTHR43787">
    <property type="entry name" value="FEMO COFACTOR BIOSYNTHESIS PROTEIN NIFB-RELATED"/>
    <property type="match status" value="1"/>
</dbReference>
<evidence type="ECO:0000259" key="7">
    <source>
        <dbReference type="PROSITE" id="PS51918"/>
    </source>
</evidence>
<keyword evidence="3" id="KW-0949">S-adenosyl-L-methionine</keyword>
<dbReference type="SFLD" id="SFLDG01083">
    <property type="entry name" value="Uncharacterised_Radical_SAM_Su"/>
    <property type="match status" value="1"/>
</dbReference>